<dbReference type="InterPro" id="IPR016181">
    <property type="entry name" value="Acyl_CoA_acyltransferase"/>
</dbReference>
<protein>
    <submittedName>
        <fullName evidence="2">Ribosomal-protein-S18p-alanine acetyltransferase</fullName>
        <ecNumber evidence="2">2.3.1.-</ecNumber>
    </submittedName>
</protein>
<keyword evidence="3" id="KW-1185">Reference proteome</keyword>
<dbReference type="Proteomes" id="UP000033096">
    <property type="component" value="Chromosome"/>
</dbReference>
<dbReference type="STRING" id="1434123.MSVAZ_0385"/>
<dbReference type="AlphaFoldDB" id="A0A0E3Q353"/>
<dbReference type="EMBL" id="CP009520">
    <property type="protein sequence ID" value="AKB42654.1"/>
    <property type="molecule type" value="Genomic_DNA"/>
</dbReference>
<dbReference type="PANTHER" id="PTHR43617">
    <property type="entry name" value="L-AMINO ACID N-ACETYLTRANSFERASE"/>
    <property type="match status" value="1"/>
</dbReference>
<dbReference type="PATRIC" id="fig|1434123.4.peg.405"/>
<dbReference type="Pfam" id="PF00583">
    <property type="entry name" value="Acetyltransf_1"/>
    <property type="match status" value="1"/>
</dbReference>
<proteinExistence type="predicted"/>
<dbReference type="RefSeq" id="WP_048117416.1">
    <property type="nucleotide sequence ID" value="NZ_CP009520.1"/>
</dbReference>
<keyword evidence="2" id="KW-0012">Acyltransferase</keyword>
<reference evidence="2 3" key="1">
    <citation type="submission" date="2014-07" db="EMBL/GenBank/DDBJ databases">
        <title>Methanogenic archaea and the global carbon cycle.</title>
        <authorList>
            <person name="Henriksen J.R."/>
            <person name="Luke J."/>
            <person name="Reinhart S."/>
            <person name="Benedict M.N."/>
            <person name="Youngblut N.D."/>
            <person name="Metcalf M.E."/>
            <person name="Whitaker R.J."/>
            <person name="Metcalf W.W."/>
        </authorList>
    </citation>
    <scope>NUCLEOTIDE SEQUENCE [LARGE SCALE GENOMIC DNA]</scope>
    <source>
        <strain evidence="2 3">Z-761</strain>
    </source>
</reference>
<name>A0A0E3Q353_9EURY</name>
<dbReference type="GO" id="GO:0016747">
    <property type="term" value="F:acyltransferase activity, transferring groups other than amino-acyl groups"/>
    <property type="evidence" value="ECO:0007669"/>
    <property type="project" value="InterPro"/>
</dbReference>
<dbReference type="SUPFAM" id="SSF55729">
    <property type="entry name" value="Acyl-CoA N-acyltransferases (Nat)"/>
    <property type="match status" value="1"/>
</dbReference>
<dbReference type="InterPro" id="IPR000182">
    <property type="entry name" value="GNAT_dom"/>
</dbReference>
<evidence type="ECO:0000313" key="3">
    <source>
        <dbReference type="Proteomes" id="UP000033096"/>
    </source>
</evidence>
<evidence type="ECO:0000259" key="1">
    <source>
        <dbReference type="PROSITE" id="PS51186"/>
    </source>
</evidence>
<dbReference type="GeneID" id="24808749"/>
<dbReference type="EC" id="2.3.1.-" evidence="2"/>
<keyword evidence="2" id="KW-0808">Transferase</keyword>
<dbReference type="InterPro" id="IPR050276">
    <property type="entry name" value="MshD_Acetyltransferase"/>
</dbReference>
<dbReference type="CDD" id="cd04301">
    <property type="entry name" value="NAT_SF"/>
    <property type="match status" value="1"/>
</dbReference>
<evidence type="ECO:0000313" key="2">
    <source>
        <dbReference type="EMBL" id="AKB42654.1"/>
    </source>
</evidence>
<sequence length="189" mass="22057">MSLSKIYTKPIAYLTSFKRLIRDTIGALLIRDWKQMEKENIMPIEGVMLPEVLRIQGEGFENQRQDMLIRYSTKLKKIFYVIKSQNQVVGYSVYYIILIPTFKGFKKKSVVCSISIDRNFRKQGFGEKLLEESIQEMRLNKIASVLLYVSVNNASAIKLYEKVGFRIIRETTNICGENERCYEMELSLV</sequence>
<dbReference type="PROSITE" id="PS51186">
    <property type="entry name" value="GNAT"/>
    <property type="match status" value="1"/>
</dbReference>
<dbReference type="HOGENOM" id="CLU_013985_8_0_2"/>
<accession>A0A0E3Q353</accession>
<dbReference type="Gene3D" id="3.40.630.30">
    <property type="match status" value="1"/>
</dbReference>
<organism evidence="2 3">
    <name type="scientific">Methanosarcina vacuolata Z-761</name>
    <dbReference type="NCBI Taxonomy" id="1434123"/>
    <lineage>
        <taxon>Archaea</taxon>
        <taxon>Methanobacteriati</taxon>
        <taxon>Methanobacteriota</taxon>
        <taxon>Stenosarchaea group</taxon>
        <taxon>Methanomicrobia</taxon>
        <taxon>Methanosarcinales</taxon>
        <taxon>Methanosarcinaceae</taxon>
        <taxon>Methanosarcina</taxon>
    </lineage>
</organism>
<dbReference type="KEGG" id="mvc:MSVAZ_0385"/>
<feature type="domain" description="N-acetyltransferase" evidence="1">
    <location>
        <begin position="39"/>
        <end position="189"/>
    </location>
</feature>
<dbReference type="PANTHER" id="PTHR43617:SF34">
    <property type="entry name" value="PUTATIVE-RELATED"/>
    <property type="match status" value="1"/>
</dbReference>
<gene>
    <name evidence="2" type="ORF">MSVAZ_0385</name>
</gene>